<gene>
    <name evidence="10" type="ORF">SAMN05660462_01384</name>
</gene>
<dbReference type="CDD" id="cd16913">
    <property type="entry name" value="YkuD_like"/>
    <property type="match status" value="1"/>
</dbReference>
<dbReference type="GO" id="GO:0071555">
    <property type="term" value="P:cell wall organization"/>
    <property type="evidence" value="ECO:0007669"/>
    <property type="project" value="UniProtKB-UniRule"/>
</dbReference>
<dbReference type="PROSITE" id="PS52029">
    <property type="entry name" value="LD_TPASE"/>
    <property type="match status" value="1"/>
</dbReference>
<dbReference type="InterPro" id="IPR038063">
    <property type="entry name" value="Transpep_catalytic_dom"/>
</dbReference>
<feature type="domain" description="L,D-TPase catalytic" evidence="9">
    <location>
        <begin position="328"/>
        <end position="469"/>
    </location>
</feature>
<evidence type="ECO:0000313" key="11">
    <source>
        <dbReference type="Proteomes" id="UP000198625"/>
    </source>
</evidence>
<evidence type="ECO:0000256" key="4">
    <source>
        <dbReference type="ARBA" id="ARBA00022984"/>
    </source>
</evidence>
<evidence type="ECO:0000256" key="5">
    <source>
        <dbReference type="ARBA" id="ARBA00023316"/>
    </source>
</evidence>
<proteinExistence type="predicted"/>
<dbReference type="AlphaFoldDB" id="A0A1H3P772"/>
<feature type="signal peptide" evidence="8">
    <location>
        <begin position="1"/>
        <end position="19"/>
    </location>
</feature>
<dbReference type="EMBL" id="FNQE01000013">
    <property type="protein sequence ID" value="SDY96952.1"/>
    <property type="molecule type" value="Genomic_DNA"/>
</dbReference>
<keyword evidence="5 6" id="KW-0961">Cell wall biogenesis/degradation</keyword>
<evidence type="ECO:0000313" key="10">
    <source>
        <dbReference type="EMBL" id="SDY96952.1"/>
    </source>
</evidence>
<evidence type="ECO:0000256" key="1">
    <source>
        <dbReference type="ARBA" id="ARBA00004752"/>
    </source>
</evidence>
<feature type="active site" description="Proton donor/acceptor" evidence="6">
    <location>
        <position position="410"/>
    </location>
</feature>
<keyword evidence="4 6" id="KW-0573">Peptidoglycan synthesis</keyword>
<evidence type="ECO:0000256" key="7">
    <source>
        <dbReference type="SAM" id="MobiDB-lite"/>
    </source>
</evidence>
<dbReference type="STRING" id="415015.SAMN05660462_01384"/>
<dbReference type="Gene3D" id="2.40.440.10">
    <property type="entry name" value="L,D-transpeptidase catalytic domain-like"/>
    <property type="match status" value="1"/>
</dbReference>
<evidence type="ECO:0000259" key="9">
    <source>
        <dbReference type="PROSITE" id="PS52029"/>
    </source>
</evidence>
<dbReference type="SUPFAM" id="SSF141523">
    <property type="entry name" value="L,D-transpeptidase catalytic domain-like"/>
    <property type="match status" value="1"/>
</dbReference>
<reference evidence="10 11" key="1">
    <citation type="submission" date="2016-10" db="EMBL/GenBank/DDBJ databases">
        <authorList>
            <person name="de Groot N.N."/>
        </authorList>
    </citation>
    <scope>NUCLEOTIDE SEQUENCE [LARGE SCALE GENOMIC DNA]</scope>
    <source>
        <strain evidence="10 11">DSM 21650</strain>
    </source>
</reference>
<evidence type="ECO:0000256" key="8">
    <source>
        <dbReference type="SAM" id="SignalP"/>
    </source>
</evidence>
<dbReference type="Proteomes" id="UP000198625">
    <property type="component" value="Unassembled WGS sequence"/>
</dbReference>
<evidence type="ECO:0000256" key="2">
    <source>
        <dbReference type="ARBA" id="ARBA00022679"/>
    </source>
</evidence>
<evidence type="ECO:0000256" key="6">
    <source>
        <dbReference type="PROSITE-ProRule" id="PRU01373"/>
    </source>
</evidence>
<dbReference type="GO" id="GO:0009252">
    <property type="term" value="P:peptidoglycan biosynthetic process"/>
    <property type="evidence" value="ECO:0007669"/>
    <property type="project" value="UniProtKB-UniPathway"/>
</dbReference>
<dbReference type="InterPro" id="IPR005490">
    <property type="entry name" value="LD_TPept_cat_dom"/>
</dbReference>
<name>A0A1H3P772_9FIRM</name>
<keyword evidence="2" id="KW-0808">Transferase</keyword>
<evidence type="ECO:0000256" key="3">
    <source>
        <dbReference type="ARBA" id="ARBA00022960"/>
    </source>
</evidence>
<dbReference type="OrthoDB" id="92744at2"/>
<sequence>MKKVILTICVLALILTSCSIDGLRVPEKPNKNIQKSGPDIDTSEGGTGGESITYRDDLENNINYIDVNVDMGLTKDFISEANGKKDILFQNNMANKDVNRPNTDRLTNSINVAGNAQMYVTLIPDDIDVDLLYKEYNIPLDYLLITSEDTNIYSEPNLDSDALGKAEQLSKVKLEGKATFNYLNQTNEWYLLSWIENGNTTYGYVTVDKGVPRKFRFDKMSEEIKSLEFELEKYQYGYISNYKDRNGSPPLINGKAVDSFGIQAYQSAPAYYSLENKNEFRYFPDGMLVSILDEDKGHFKVKNLAYEGEYWIPKQFISFDDNLDNLNKVIVVDKTNQNEALFENRNGRWTMISYTLATTGMSEENKYETPTGSFKVLQKRDKFYYLNHRTNQIAGYAPYGTRFSAGAYVHGIPVEYKVVDGEKIDPGMKEYLVTIGTTPRSAKCVRNYTSHAKFVYDWADMNDTAVIIMD</sequence>
<feature type="chain" id="PRO_5039420635" evidence="8">
    <location>
        <begin position="20"/>
        <end position="470"/>
    </location>
</feature>
<feature type="region of interest" description="Disordered" evidence="7">
    <location>
        <begin position="26"/>
        <end position="51"/>
    </location>
</feature>
<keyword evidence="11" id="KW-1185">Reference proteome</keyword>
<protein>
    <submittedName>
        <fullName evidence="10">L,D-transpeptidase catalytic domain</fullName>
    </submittedName>
</protein>
<keyword evidence="8" id="KW-0732">Signal</keyword>
<keyword evidence="3 6" id="KW-0133">Cell shape</keyword>
<dbReference type="UniPathway" id="UPA00219"/>
<dbReference type="PROSITE" id="PS51257">
    <property type="entry name" value="PROKAR_LIPOPROTEIN"/>
    <property type="match status" value="1"/>
</dbReference>
<feature type="active site" description="Nucleophile" evidence="6">
    <location>
        <position position="444"/>
    </location>
</feature>
<organism evidence="10 11">
    <name type="scientific">Proteiniborus ethanoligenes</name>
    <dbReference type="NCBI Taxonomy" id="415015"/>
    <lineage>
        <taxon>Bacteria</taxon>
        <taxon>Bacillati</taxon>
        <taxon>Bacillota</taxon>
        <taxon>Clostridia</taxon>
        <taxon>Eubacteriales</taxon>
        <taxon>Proteiniborus</taxon>
    </lineage>
</organism>
<dbReference type="GO" id="GO:0016740">
    <property type="term" value="F:transferase activity"/>
    <property type="evidence" value="ECO:0007669"/>
    <property type="project" value="UniProtKB-KW"/>
</dbReference>
<comment type="pathway">
    <text evidence="1 6">Cell wall biogenesis; peptidoglycan biosynthesis.</text>
</comment>
<dbReference type="Pfam" id="PF03734">
    <property type="entry name" value="YkuD"/>
    <property type="match status" value="1"/>
</dbReference>
<accession>A0A1H3P772</accession>
<dbReference type="GO" id="GO:0008360">
    <property type="term" value="P:regulation of cell shape"/>
    <property type="evidence" value="ECO:0007669"/>
    <property type="project" value="UniProtKB-UniRule"/>
</dbReference>